<dbReference type="InterPro" id="IPR001509">
    <property type="entry name" value="Epimerase_deHydtase"/>
</dbReference>
<dbReference type="Gene3D" id="3.40.50.720">
    <property type="entry name" value="NAD(P)-binding Rossmann-like Domain"/>
    <property type="match status" value="1"/>
</dbReference>
<dbReference type="SUPFAM" id="SSF51735">
    <property type="entry name" value="NAD(P)-binding Rossmann-fold domains"/>
    <property type="match status" value="1"/>
</dbReference>
<feature type="non-terminal residue" evidence="3">
    <location>
        <position position="1"/>
    </location>
</feature>
<dbReference type="EMBL" id="BARU01002742">
    <property type="protein sequence ID" value="GAH30729.1"/>
    <property type="molecule type" value="Genomic_DNA"/>
</dbReference>
<reference evidence="3" key="1">
    <citation type="journal article" date="2014" name="Front. Microbiol.">
        <title>High frequency of phylogenetically diverse reductive dehalogenase-homologous genes in deep subseafloor sedimentary metagenomes.</title>
        <authorList>
            <person name="Kawai M."/>
            <person name="Futagami T."/>
            <person name="Toyoda A."/>
            <person name="Takaki Y."/>
            <person name="Nishi S."/>
            <person name="Hori S."/>
            <person name="Arai W."/>
            <person name="Tsubouchi T."/>
            <person name="Morono Y."/>
            <person name="Uchiyama I."/>
            <person name="Ito T."/>
            <person name="Fujiyama A."/>
            <person name="Inagaki F."/>
            <person name="Takami H."/>
        </authorList>
    </citation>
    <scope>NUCLEOTIDE SEQUENCE</scope>
    <source>
        <strain evidence="3">Expedition CK06-06</strain>
    </source>
</reference>
<evidence type="ECO:0000256" key="1">
    <source>
        <dbReference type="ARBA" id="ARBA00023027"/>
    </source>
</evidence>
<proteinExistence type="predicted"/>
<protein>
    <recommendedName>
        <fullName evidence="2">NAD-dependent epimerase/dehydratase domain-containing protein</fullName>
    </recommendedName>
</protein>
<feature type="domain" description="NAD-dependent epimerase/dehydratase" evidence="2">
    <location>
        <begin position="1"/>
        <end position="188"/>
    </location>
</feature>
<organism evidence="3">
    <name type="scientific">marine sediment metagenome</name>
    <dbReference type="NCBI Taxonomy" id="412755"/>
    <lineage>
        <taxon>unclassified sequences</taxon>
        <taxon>metagenomes</taxon>
        <taxon>ecological metagenomes</taxon>
    </lineage>
</organism>
<dbReference type="Pfam" id="PF01370">
    <property type="entry name" value="Epimerase"/>
    <property type="match status" value="1"/>
</dbReference>
<name>X1FMX3_9ZZZZ</name>
<dbReference type="PANTHER" id="PTHR43574">
    <property type="entry name" value="EPIMERASE-RELATED"/>
    <property type="match status" value="1"/>
</dbReference>
<dbReference type="Gene3D" id="3.90.25.10">
    <property type="entry name" value="UDP-galactose 4-epimerase, domain 1"/>
    <property type="match status" value="1"/>
</dbReference>
<keyword evidence="1" id="KW-0520">NAD</keyword>
<gene>
    <name evidence="3" type="ORF">S03H2_06313</name>
</gene>
<accession>X1FMX3</accession>
<dbReference type="InterPro" id="IPR036291">
    <property type="entry name" value="NAD(P)-bd_dom_sf"/>
</dbReference>
<evidence type="ECO:0000313" key="3">
    <source>
        <dbReference type="EMBL" id="GAH30729.1"/>
    </source>
</evidence>
<evidence type="ECO:0000259" key="2">
    <source>
        <dbReference type="Pfam" id="PF01370"/>
    </source>
</evidence>
<sequence length="189" mass="21673">SHLCEKLIDLNHKIICIDNFNNYYNPKIKENNLKNIIDNKNFTLCRLDILNKEKINEIFSAQKINITIHLAARAGVRPSLSSALLYEAVNVQGTINLLEACKDYGIKKFIFASSSSVYGDNKKVPFSEDDNVDNPVSPYGATKKSGELICYTYHHLYDISILCFRLFTVYGPRQRPEMAIHKFTRHILE</sequence>
<dbReference type="AlphaFoldDB" id="X1FMX3"/>
<comment type="caution">
    <text evidence="3">The sequence shown here is derived from an EMBL/GenBank/DDBJ whole genome shotgun (WGS) entry which is preliminary data.</text>
</comment>